<accession>A0A1J4NR33</accession>
<gene>
    <name evidence="3" type="ORF">WN71_033430</name>
</gene>
<evidence type="ECO:0000256" key="2">
    <source>
        <dbReference type="SAM" id="Phobius"/>
    </source>
</evidence>
<name>A0A1J4NR33_9ACTN</name>
<comment type="caution">
    <text evidence="3">The sequence shown here is derived from an EMBL/GenBank/DDBJ whole genome shotgun (WGS) entry which is preliminary data.</text>
</comment>
<dbReference type="EMBL" id="LAVA02000097">
    <property type="protein sequence ID" value="OIJ63709.1"/>
    <property type="molecule type" value="Genomic_DNA"/>
</dbReference>
<feature type="transmembrane region" description="Helical" evidence="2">
    <location>
        <begin position="80"/>
        <end position="96"/>
    </location>
</feature>
<keyword evidence="2" id="KW-0812">Transmembrane</keyword>
<sequence length="145" mass="15420">MRHRRSRGHLRPEGDEQHVRDRDIQELGDIGSLVFREVPTTDQTTKIVNRPDAGPLAVAIARAVEESEGFSARWHSDRRAVLLGAVLGAYLSLSALSDPSGSHPDVLLAATSGAVAGALGASASAFVLRNIEQIPPDDYLAMGDG</sequence>
<reference evidence="3" key="1">
    <citation type="submission" date="2016-10" db="EMBL/GenBank/DDBJ databases">
        <title>Genome sequence of Streptomyces mangrovisoli MUSC 149.</title>
        <authorList>
            <person name="Lee L.-H."/>
            <person name="Ser H.-L."/>
        </authorList>
    </citation>
    <scope>NUCLEOTIDE SEQUENCE [LARGE SCALE GENOMIC DNA]</scope>
    <source>
        <strain evidence="3">MUSC 149</strain>
    </source>
</reference>
<keyword evidence="4" id="KW-1185">Reference proteome</keyword>
<protein>
    <submittedName>
        <fullName evidence="3">Uncharacterized protein</fullName>
    </submittedName>
</protein>
<evidence type="ECO:0000313" key="3">
    <source>
        <dbReference type="EMBL" id="OIJ63709.1"/>
    </source>
</evidence>
<dbReference type="STRING" id="1428628.WN71_033430"/>
<proteinExistence type="predicted"/>
<feature type="compositionally biased region" description="Basic and acidic residues" evidence="1">
    <location>
        <begin position="10"/>
        <end position="20"/>
    </location>
</feature>
<dbReference type="Proteomes" id="UP000034196">
    <property type="component" value="Unassembled WGS sequence"/>
</dbReference>
<keyword evidence="2" id="KW-1133">Transmembrane helix</keyword>
<keyword evidence="2" id="KW-0472">Membrane</keyword>
<feature type="region of interest" description="Disordered" evidence="1">
    <location>
        <begin position="1"/>
        <end position="20"/>
    </location>
</feature>
<evidence type="ECO:0000256" key="1">
    <source>
        <dbReference type="SAM" id="MobiDB-lite"/>
    </source>
</evidence>
<feature type="transmembrane region" description="Helical" evidence="2">
    <location>
        <begin position="108"/>
        <end position="128"/>
    </location>
</feature>
<dbReference type="AlphaFoldDB" id="A0A1J4NR33"/>
<organism evidence="3 4">
    <name type="scientific">Streptomyces mangrovisoli</name>
    <dbReference type="NCBI Taxonomy" id="1428628"/>
    <lineage>
        <taxon>Bacteria</taxon>
        <taxon>Bacillati</taxon>
        <taxon>Actinomycetota</taxon>
        <taxon>Actinomycetes</taxon>
        <taxon>Kitasatosporales</taxon>
        <taxon>Streptomycetaceae</taxon>
        <taxon>Streptomyces</taxon>
    </lineage>
</organism>
<evidence type="ECO:0000313" key="4">
    <source>
        <dbReference type="Proteomes" id="UP000034196"/>
    </source>
</evidence>